<dbReference type="GeneID" id="97373432"/>
<name>A0A4Q9HTT3_STRKA</name>
<dbReference type="EMBL" id="SIXH01000134">
    <property type="protein sequence ID" value="TBO58507.1"/>
    <property type="molecule type" value="Genomic_DNA"/>
</dbReference>
<evidence type="ECO:0000259" key="1">
    <source>
        <dbReference type="Pfam" id="PF04149"/>
    </source>
</evidence>
<dbReference type="AlphaFoldDB" id="A0A4Q9HTT3"/>
<protein>
    <submittedName>
        <fullName evidence="2">DUF397 domain-containing protein</fullName>
    </submittedName>
</protein>
<keyword evidence="3" id="KW-1185">Reference proteome</keyword>
<proteinExistence type="predicted"/>
<evidence type="ECO:0000313" key="3">
    <source>
        <dbReference type="Proteomes" id="UP000292452"/>
    </source>
</evidence>
<feature type="domain" description="DUF397" evidence="1">
    <location>
        <begin position="8"/>
        <end position="64"/>
    </location>
</feature>
<reference evidence="2 3" key="1">
    <citation type="submission" date="2019-02" db="EMBL/GenBank/DDBJ databases">
        <title>Draft Genome Sequence of Streptomyces sp. AM-2504, identified by 16S rRNA comparative analysis as a Streptomyces Kasugaensis strain.</title>
        <authorList>
            <person name="Napolioni V."/>
            <person name="Giuliodori A.M."/>
            <person name="Spurio R."/>
            <person name="Fabbretti A."/>
        </authorList>
    </citation>
    <scope>NUCLEOTIDE SEQUENCE [LARGE SCALE GENOMIC DNA]</scope>
    <source>
        <strain evidence="2 3">AM-2504</strain>
    </source>
</reference>
<dbReference type="Proteomes" id="UP000292452">
    <property type="component" value="Unassembled WGS sequence"/>
</dbReference>
<comment type="caution">
    <text evidence="2">The sequence shown here is derived from an EMBL/GenBank/DDBJ whole genome shotgun (WGS) entry which is preliminary data.</text>
</comment>
<dbReference type="RefSeq" id="WP_052855223.1">
    <property type="nucleotide sequence ID" value="NZ_NDXL01000001.1"/>
</dbReference>
<organism evidence="2 3">
    <name type="scientific">Streptomyces kasugaensis</name>
    <dbReference type="NCBI Taxonomy" id="1946"/>
    <lineage>
        <taxon>Bacteria</taxon>
        <taxon>Bacillati</taxon>
        <taxon>Actinomycetota</taxon>
        <taxon>Actinomycetes</taxon>
        <taxon>Kitasatosporales</taxon>
        <taxon>Streptomycetaceae</taxon>
        <taxon>Streptomyces</taxon>
    </lineage>
</organism>
<accession>A0A4Q9HTT3</accession>
<dbReference type="Pfam" id="PF04149">
    <property type="entry name" value="DUF397"/>
    <property type="match status" value="1"/>
</dbReference>
<gene>
    <name evidence="2" type="ORF">EYS09_17000</name>
</gene>
<evidence type="ECO:0000313" key="2">
    <source>
        <dbReference type="EMBL" id="TBO58507.1"/>
    </source>
</evidence>
<sequence length="70" mass="7249">MTSESPSLRWVKSSYSGSGGTCVEWSPITTAVTGAVPVRDSKDPHGPVLRIAPAAWSTFVGSVKTGELSA</sequence>
<dbReference type="InterPro" id="IPR007278">
    <property type="entry name" value="DUF397"/>
</dbReference>
<dbReference type="OrthoDB" id="4570646at2"/>